<dbReference type="AlphaFoldDB" id="A0A6N3BKW2"/>
<dbReference type="Pfam" id="PF20511">
    <property type="entry name" value="PMI_typeI_cat"/>
    <property type="match status" value="1"/>
</dbReference>
<name>A0A6N3BKW2_9STRE</name>
<organism evidence="5">
    <name type="scientific">Streptococcus lutetiensis</name>
    <dbReference type="NCBI Taxonomy" id="150055"/>
    <lineage>
        <taxon>Bacteria</taxon>
        <taxon>Bacillati</taxon>
        <taxon>Bacillota</taxon>
        <taxon>Bacilli</taxon>
        <taxon>Lactobacillales</taxon>
        <taxon>Streptococcaceae</taxon>
        <taxon>Streptococcus</taxon>
    </lineage>
</organism>
<dbReference type="GO" id="GO:0008270">
    <property type="term" value="F:zinc ion binding"/>
    <property type="evidence" value="ECO:0007669"/>
    <property type="project" value="InterPro"/>
</dbReference>
<dbReference type="InterPro" id="IPR009057">
    <property type="entry name" value="Homeodomain-like_sf"/>
</dbReference>
<protein>
    <submittedName>
        <fullName evidence="5">Mannose-6-phosphate isomerase YvyI</fullName>
        <ecNumber evidence="5">5.3.1.8</ecNumber>
    </submittedName>
</protein>
<feature type="domain" description="PucR C-terminal helix-turn-helix" evidence="3">
    <location>
        <begin position="246"/>
        <end position="286"/>
    </location>
</feature>
<dbReference type="Gene3D" id="1.10.10.2840">
    <property type="entry name" value="PucR C-terminal helix-turn-helix domain"/>
    <property type="match status" value="1"/>
</dbReference>
<dbReference type="GO" id="GO:0004476">
    <property type="term" value="F:mannose-6-phosphate isomerase activity"/>
    <property type="evidence" value="ECO:0007669"/>
    <property type="project" value="UniProtKB-EC"/>
</dbReference>
<dbReference type="InterPro" id="IPR042070">
    <property type="entry name" value="PucR_C-HTH_sf"/>
</dbReference>
<evidence type="ECO:0000313" key="5">
    <source>
        <dbReference type="EMBL" id="VYU05370.1"/>
    </source>
</evidence>
<keyword evidence="2" id="KW-0862">Zinc</keyword>
<keyword evidence="1" id="KW-0479">Metal-binding</keyword>
<dbReference type="Gene3D" id="2.60.120.10">
    <property type="entry name" value="Jelly Rolls"/>
    <property type="match status" value="1"/>
</dbReference>
<dbReference type="SUPFAM" id="SSF46689">
    <property type="entry name" value="Homeodomain-like"/>
    <property type="match status" value="1"/>
</dbReference>
<accession>A0A6N3BKW2</accession>
<dbReference type="Pfam" id="PF13556">
    <property type="entry name" value="HTH_30"/>
    <property type="match status" value="1"/>
</dbReference>
<reference evidence="5" key="1">
    <citation type="submission" date="2019-11" db="EMBL/GenBank/DDBJ databases">
        <authorList>
            <person name="Feng L."/>
        </authorList>
    </citation>
    <scope>NUCLEOTIDE SEQUENCE</scope>
    <source>
        <strain evidence="5">SLutetiensisLFYP71</strain>
    </source>
</reference>
<dbReference type="SUPFAM" id="SSF51182">
    <property type="entry name" value="RmlC-like cupins"/>
    <property type="match status" value="1"/>
</dbReference>
<dbReference type="PANTHER" id="PTHR42742:SF3">
    <property type="entry name" value="FRUCTOKINASE"/>
    <property type="match status" value="1"/>
</dbReference>
<feature type="domain" description="Phosphomannose isomerase type I catalytic" evidence="4">
    <location>
        <begin position="6"/>
        <end position="117"/>
    </location>
</feature>
<dbReference type="InterPro" id="IPR025736">
    <property type="entry name" value="PucR_C-HTH_dom"/>
</dbReference>
<evidence type="ECO:0000259" key="3">
    <source>
        <dbReference type="Pfam" id="PF13556"/>
    </source>
</evidence>
<dbReference type="EMBL" id="CACRUI010000017">
    <property type="protein sequence ID" value="VYU05370.1"/>
    <property type="molecule type" value="Genomic_DNA"/>
</dbReference>
<dbReference type="InterPro" id="IPR046457">
    <property type="entry name" value="PMI_typeI_cat"/>
</dbReference>
<dbReference type="InterPro" id="IPR051804">
    <property type="entry name" value="Carb_Metab_Reg_Kinase/Isom"/>
</dbReference>
<evidence type="ECO:0000256" key="1">
    <source>
        <dbReference type="ARBA" id="ARBA00022723"/>
    </source>
</evidence>
<gene>
    <name evidence="5" type="primary">yvyI</name>
    <name evidence="5" type="ORF">SLLFYP71_01368</name>
</gene>
<dbReference type="InterPro" id="IPR011051">
    <property type="entry name" value="RmlC_Cupin_sf"/>
</dbReference>
<dbReference type="PANTHER" id="PTHR42742">
    <property type="entry name" value="TRANSCRIPTIONAL REPRESSOR MPRA"/>
    <property type="match status" value="1"/>
</dbReference>
<evidence type="ECO:0000259" key="4">
    <source>
        <dbReference type="Pfam" id="PF20511"/>
    </source>
</evidence>
<proteinExistence type="predicted"/>
<dbReference type="RefSeq" id="WP_156672827.1">
    <property type="nucleotide sequence ID" value="NZ_CACRUI010000017.1"/>
</dbReference>
<keyword evidence="5" id="KW-0413">Isomerase</keyword>
<sequence>MAEPLFLKAQMHDKIWGGTKLRDEFGYDIPTETTGEYWAISAHPNGVSIVDNGTYKGEGLDKLYREHKELFGSPKSEVFPLLTKILDANDWLSVQVHPDDAYALEHEGELGKTECWYVIAADEDSEIIYGHNAKSKEELAEMIEAKDLIDDVLPTLESDFGIKLTIFFGNVWCKFQADDLPAFYREESRLFTNMRYFRGNERTVSFSQMLLLAYAHQLDLPAIKHKMLQAIDDSKDIRPIIMTMWQEQDNLAKTAQSLYIHRNSLHYKIEKFRLLSGLNLKNLSDLAFSYLLIMEN</sequence>
<evidence type="ECO:0000256" key="2">
    <source>
        <dbReference type="ARBA" id="ARBA00022833"/>
    </source>
</evidence>
<dbReference type="InterPro" id="IPR014710">
    <property type="entry name" value="RmlC-like_jellyroll"/>
</dbReference>
<dbReference type="CDD" id="cd07010">
    <property type="entry name" value="cupin_PMI_type_I_N_bac"/>
    <property type="match status" value="1"/>
</dbReference>
<dbReference type="EC" id="5.3.1.8" evidence="5"/>